<name>F2AXE2_RHOBT</name>
<gene>
    <name evidence="1" type="ORF">RBWH47_01851</name>
</gene>
<sequence length="201" mass="22077">MNRGNVLMVVVVVVGCVWRGLWLSAGVTNSTSVADVTRTELLRQLTDELKTRGHVAGPQNLQNVQVLAYFGDASSAEPTVAASRSWKLDSVQRFDPNAEVWIVSGADGKPGWDGWDDNQNGTVDDLSELGAAWSDDHCLTPLDSGYEQVDPVYSRIINRGTFVPSDFESFAADHSFDPDESDHQPHSWRVTFVDQAAAELR</sequence>
<dbReference type="EMBL" id="AFAR01000216">
    <property type="protein sequence ID" value="EGF25656.1"/>
    <property type="molecule type" value="Genomic_DNA"/>
</dbReference>
<dbReference type="AlphaFoldDB" id="F2AXE2"/>
<accession>F2AXE2</accession>
<comment type="caution">
    <text evidence="1">The sequence shown here is derived from an EMBL/GenBank/DDBJ whole genome shotgun (WGS) entry which is preliminary data.</text>
</comment>
<protein>
    <submittedName>
        <fullName evidence="1">Uncharacterized protein</fullName>
    </submittedName>
</protein>
<dbReference type="PATRIC" id="fig|991778.3.peg.4653"/>
<reference evidence="1 2" key="1">
    <citation type="journal article" date="2013" name="Mar. Genomics">
        <title>Expression of sulfatases in Rhodopirellula baltica and the diversity of sulfatases in the genus Rhodopirellula.</title>
        <authorList>
            <person name="Wegner C.E."/>
            <person name="Richter-Heitmann T."/>
            <person name="Klindworth A."/>
            <person name="Klockow C."/>
            <person name="Richter M."/>
            <person name="Achstetter T."/>
            <person name="Glockner F.O."/>
            <person name="Harder J."/>
        </authorList>
    </citation>
    <scope>NUCLEOTIDE SEQUENCE [LARGE SCALE GENOMIC DNA]</scope>
    <source>
        <strain evidence="1 2">WH47</strain>
    </source>
</reference>
<dbReference type="RefSeq" id="WP_007328303.1">
    <property type="nucleotide sequence ID" value="NZ_AFAR01000216.1"/>
</dbReference>
<dbReference type="PROSITE" id="PS51257">
    <property type="entry name" value="PROKAR_LIPOPROTEIN"/>
    <property type="match status" value="1"/>
</dbReference>
<dbReference type="Proteomes" id="UP000006222">
    <property type="component" value="Unassembled WGS sequence"/>
</dbReference>
<proteinExistence type="predicted"/>
<organism evidence="1 2">
    <name type="scientific">Rhodopirellula baltica WH47</name>
    <dbReference type="NCBI Taxonomy" id="991778"/>
    <lineage>
        <taxon>Bacteria</taxon>
        <taxon>Pseudomonadati</taxon>
        <taxon>Planctomycetota</taxon>
        <taxon>Planctomycetia</taxon>
        <taxon>Pirellulales</taxon>
        <taxon>Pirellulaceae</taxon>
        <taxon>Rhodopirellula</taxon>
    </lineage>
</organism>
<evidence type="ECO:0000313" key="1">
    <source>
        <dbReference type="EMBL" id="EGF25656.1"/>
    </source>
</evidence>
<evidence type="ECO:0000313" key="2">
    <source>
        <dbReference type="Proteomes" id="UP000006222"/>
    </source>
</evidence>